<accession>A0A8H5MAA0</accession>
<name>A0A8H5MAA0_9AGAR</name>
<evidence type="ECO:0000313" key="4">
    <source>
        <dbReference type="Proteomes" id="UP000565441"/>
    </source>
</evidence>
<evidence type="ECO:0000313" key="3">
    <source>
        <dbReference type="EMBL" id="KAF5386271.1"/>
    </source>
</evidence>
<keyword evidence="4" id="KW-1185">Reference proteome</keyword>
<evidence type="ECO:0000256" key="1">
    <source>
        <dbReference type="SAM" id="Phobius"/>
    </source>
</evidence>
<protein>
    <recommendedName>
        <fullName evidence="2">DUF6533 domain-containing protein</fullName>
    </recommendedName>
</protein>
<proteinExistence type="predicted"/>
<feature type="transmembrane region" description="Helical" evidence="1">
    <location>
        <begin position="263"/>
        <end position="284"/>
    </location>
</feature>
<feature type="transmembrane region" description="Helical" evidence="1">
    <location>
        <begin position="231"/>
        <end position="251"/>
    </location>
</feature>
<feature type="domain" description="DUF6533" evidence="2">
    <location>
        <begin position="24"/>
        <end position="86"/>
    </location>
</feature>
<dbReference type="OrthoDB" id="3349377at2759"/>
<sequence length="317" mass="35216">MSASPDDALKLLETVWYHNTIVQYASVSVVTFYVYEYGQSRFSSVQQCMPTVAGDVALTFQDEVEYIWKARLTPIKVLFLINRYFAGVFAAVTMAIDVGQRTDFISRFIPDADIGTFWTQFGLWAALFIMGIVENKIVILVVSALFLAELAGMFIIGGLWARYSETTAPQMAIPGTPLCYVNNAAPIPTYLYALQIPYMGFEFILLCLVLFKGFTHFRALRKTSLSPSGIISLVLRDSILFFVCIFVVLLFNTMIWQVGPADLFPLASTWSVIIPTTACSRMLIHMMKAGGTIQDGSNGPLELTTLPTIQSVSVPTR</sequence>
<organism evidence="3 4">
    <name type="scientific">Tricholomella constricta</name>
    <dbReference type="NCBI Taxonomy" id="117010"/>
    <lineage>
        <taxon>Eukaryota</taxon>
        <taxon>Fungi</taxon>
        <taxon>Dikarya</taxon>
        <taxon>Basidiomycota</taxon>
        <taxon>Agaricomycotina</taxon>
        <taxon>Agaricomycetes</taxon>
        <taxon>Agaricomycetidae</taxon>
        <taxon>Agaricales</taxon>
        <taxon>Tricholomatineae</taxon>
        <taxon>Lyophyllaceae</taxon>
        <taxon>Tricholomella</taxon>
    </lineage>
</organism>
<dbReference type="EMBL" id="JAACJP010000003">
    <property type="protein sequence ID" value="KAF5386271.1"/>
    <property type="molecule type" value="Genomic_DNA"/>
</dbReference>
<dbReference type="InterPro" id="IPR045340">
    <property type="entry name" value="DUF6533"/>
</dbReference>
<dbReference type="Pfam" id="PF20151">
    <property type="entry name" value="DUF6533"/>
    <property type="match status" value="1"/>
</dbReference>
<reference evidence="3 4" key="1">
    <citation type="journal article" date="2020" name="ISME J.">
        <title>Uncovering the hidden diversity of litter-decomposition mechanisms in mushroom-forming fungi.</title>
        <authorList>
            <person name="Floudas D."/>
            <person name="Bentzer J."/>
            <person name="Ahren D."/>
            <person name="Johansson T."/>
            <person name="Persson P."/>
            <person name="Tunlid A."/>
        </authorList>
    </citation>
    <scope>NUCLEOTIDE SEQUENCE [LARGE SCALE GENOMIC DNA]</scope>
    <source>
        <strain evidence="3 4">CBS 661.87</strain>
    </source>
</reference>
<dbReference type="AlphaFoldDB" id="A0A8H5MAA0"/>
<evidence type="ECO:0000259" key="2">
    <source>
        <dbReference type="Pfam" id="PF20151"/>
    </source>
</evidence>
<feature type="transmembrane region" description="Helical" evidence="1">
    <location>
        <begin position="15"/>
        <end position="35"/>
    </location>
</feature>
<dbReference type="Proteomes" id="UP000565441">
    <property type="component" value="Unassembled WGS sequence"/>
</dbReference>
<keyword evidence="1" id="KW-0472">Membrane</keyword>
<comment type="caution">
    <text evidence="3">The sequence shown here is derived from an EMBL/GenBank/DDBJ whole genome shotgun (WGS) entry which is preliminary data.</text>
</comment>
<feature type="transmembrane region" description="Helical" evidence="1">
    <location>
        <begin position="77"/>
        <end position="96"/>
    </location>
</feature>
<keyword evidence="1" id="KW-1133">Transmembrane helix</keyword>
<gene>
    <name evidence="3" type="ORF">D9615_002690</name>
</gene>
<feature type="transmembrane region" description="Helical" evidence="1">
    <location>
        <begin position="116"/>
        <end position="133"/>
    </location>
</feature>
<keyword evidence="1" id="KW-0812">Transmembrane</keyword>
<feature type="transmembrane region" description="Helical" evidence="1">
    <location>
        <begin position="190"/>
        <end position="211"/>
    </location>
</feature>
<feature type="transmembrane region" description="Helical" evidence="1">
    <location>
        <begin position="140"/>
        <end position="161"/>
    </location>
</feature>